<protein>
    <submittedName>
        <fullName evidence="1">3945_t:CDS:1</fullName>
    </submittedName>
</protein>
<reference evidence="1 2" key="1">
    <citation type="submission" date="2021-06" db="EMBL/GenBank/DDBJ databases">
        <authorList>
            <person name="Kallberg Y."/>
            <person name="Tangrot J."/>
            <person name="Rosling A."/>
        </authorList>
    </citation>
    <scope>NUCLEOTIDE SEQUENCE [LARGE SCALE GENOMIC DNA]</scope>
    <source>
        <strain evidence="1 2">120-4 pot B 10/14</strain>
    </source>
</reference>
<keyword evidence="2" id="KW-1185">Reference proteome</keyword>
<organism evidence="1 2">
    <name type="scientific">Gigaspora margarita</name>
    <dbReference type="NCBI Taxonomy" id="4874"/>
    <lineage>
        <taxon>Eukaryota</taxon>
        <taxon>Fungi</taxon>
        <taxon>Fungi incertae sedis</taxon>
        <taxon>Mucoromycota</taxon>
        <taxon>Glomeromycotina</taxon>
        <taxon>Glomeromycetes</taxon>
        <taxon>Diversisporales</taxon>
        <taxon>Gigasporaceae</taxon>
        <taxon>Gigaspora</taxon>
    </lineage>
</organism>
<sequence length="59" mass="6803">QEFESKKLITPQIILVIAKARANKLKEIKLKNQKSNYNNELFSSSIQGSETLIKIIITW</sequence>
<comment type="caution">
    <text evidence="1">The sequence shown here is derived from an EMBL/GenBank/DDBJ whole genome shotgun (WGS) entry which is preliminary data.</text>
</comment>
<name>A0ABN7WP12_GIGMA</name>
<evidence type="ECO:0000313" key="1">
    <source>
        <dbReference type="EMBL" id="CAG8836702.1"/>
    </source>
</evidence>
<dbReference type="EMBL" id="CAJVQB010054192">
    <property type="protein sequence ID" value="CAG8836702.1"/>
    <property type="molecule type" value="Genomic_DNA"/>
</dbReference>
<evidence type="ECO:0000313" key="2">
    <source>
        <dbReference type="Proteomes" id="UP000789901"/>
    </source>
</evidence>
<feature type="non-terminal residue" evidence="1">
    <location>
        <position position="1"/>
    </location>
</feature>
<proteinExistence type="predicted"/>
<accession>A0ABN7WP12</accession>
<dbReference type="Proteomes" id="UP000789901">
    <property type="component" value="Unassembled WGS sequence"/>
</dbReference>
<gene>
    <name evidence="1" type="ORF">GMARGA_LOCUS33162</name>
</gene>